<evidence type="ECO:0000256" key="3">
    <source>
        <dbReference type="RuleBase" id="RU000363"/>
    </source>
</evidence>
<dbReference type="SUPFAM" id="SSF51735">
    <property type="entry name" value="NAD(P)-binding Rossmann-fold domains"/>
    <property type="match status" value="1"/>
</dbReference>
<gene>
    <name evidence="4" type="ORF">g.3406</name>
</gene>
<evidence type="ECO:0000313" key="4">
    <source>
        <dbReference type="EMBL" id="JAT75930.1"/>
    </source>
</evidence>
<dbReference type="PANTHER" id="PTHR42901:SF1">
    <property type="entry name" value="ALCOHOL DEHYDROGENASE"/>
    <property type="match status" value="1"/>
</dbReference>
<dbReference type="FunFam" id="3.40.50.720:FF:000047">
    <property type="entry name" value="NADP-dependent L-serine/L-allo-threonine dehydrogenase"/>
    <property type="match status" value="1"/>
</dbReference>
<protein>
    <recommendedName>
        <fullName evidence="5">Oxidoreductase</fullName>
    </recommendedName>
</protein>
<dbReference type="InterPro" id="IPR020904">
    <property type="entry name" value="Sc_DH/Rdtase_CS"/>
</dbReference>
<proteinExistence type="inferred from homology"/>
<name>A0A1D2A9Q5_AUXPR</name>
<organism evidence="4">
    <name type="scientific">Auxenochlorella protothecoides</name>
    <name type="common">Green microalga</name>
    <name type="synonym">Chlorella protothecoides</name>
    <dbReference type="NCBI Taxonomy" id="3075"/>
    <lineage>
        <taxon>Eukaryota</taxon>
        <taxon>Viridiplantae</taxon>
        <taxon>Chlorophyta</taxon>
        <taxon>core chlorophytes</taxon>
        <taxon>Trebouxiophyceae</taxon>
        <taxon>Chlorellales</taxon>
        <taxon>Chlorellaceae</taxon>
        <taxon>Auxenochlorella</taxon>
    </lineage>
</organism>
<dbReference type="PRINTS" id="PR00080">
    <property type="entry name" value="SDRFAMILY"/>
</dbReference>
<evidence type="ECO:0000256" key="1">
    <source>
        <dbReference type="ARBA" id="ARBA00006484"/>
    </source>
</evidence>
<dbReference type="InterPro" id="IPR002347">
    <property type="entry name" value="SDR_fam"/>
</dbReference>
<feature type="non-terminal residue" evidence="4">
    <location>
        <position position="1"/>
    </location>
</feature>
<dbReference type="Gene3D" id="3.40.50.720">
    <property type="entry name" value="NAD(P)-binding Rossmann-like Domain"/>
    <property type="match status" value="1"/>
</dbReference>
<evidence type="ECO:0008006" key="5">
    <source>
        <dbReference type="Google" id="ProtNLM"/>
    </source>
</evidence>
<accession>A0A1D2A9Q5</accession>
<sequence>KTLRLHNFELDVIHTSDKPSPFFVLGLDMASALYKSYSVRDQTVLISGASSGIGEACAWRFAEAGCRLILVARRLERLQALKDKLTQEYKVPIYVESLDVQSINAITSLPDRLPEDFKAVDILVNNAGLALGSNAIHENLLEDVATMVNTNILSVLAFCRTFIPGMVKRNRGHVINMSSIAGHEAYVGGSGYCATKHAVDAMTKAARHDLNGTDIRVTSISPGAVRTEFSVVRTKGDLAAEAAVYAGIDPLRAADIADNVLYAATRPPHVQVADIVVLASYQSSARNLARVKLPAAQEA</sequence>
<dbReference type="InterPro" id="IPR036291">
    <property type="entry name" value="NAD(P)-bd_dom_sf"/>
</dbReference>
<dbReference type="EMBL" id="GDKF01002692">
    <property type="protein sequence ID" value="JAT75930.1"/>
    <property type="molecule type" value="Transcribed_RNA"/>
</dbReference>
<dbReference type="GO" id="GO:0016616">
    <property type="term" value="F:oxidoreductase activity, acting on the CH-OH group of donors, NAD or NADP as acceptor"/>
    <property type="evidence" value="ECO:0007669"/>
    <property type="project" value="UniProtKB-ARBA"/>
</dbReference>
<dbReference type="PROSITE" id="PS00061">
    <property type="entry name" value="ADH_SHORT"/>
    <property type="match status" value="1"/>
</dbReference>
<dbReference type="PANTHER" id="PTHR42901">
    <property type="entry name" value="ALCOHOL DEHYDROGENASE"/>
    <property type="match status" value="1"/>
</dbReference>
<dbReference type="PRINTS" id="PR00081">
    <property type="entry name" value="GDHRDH"/>
</dbReference>
<keyword evidence="2" id="KW-0560">Oxidoreductase</keyword>
<comment type="similarity">
    <text evidence="1 3">Belongs to the short-chain dehydrogenases/reductases (SDR) family.</text>
</comment>
<evidence type="ECO:0000256" key="2">
    <source>
        <dbReference type="ARBA" id="ARBA00023002"/>
    </source>
</evidence>
<dbReference type="AlphaFoldDB" id="A0A1D2A9Q5"/>
<reference evidence="4" key="1">
    <citation type="submission" date="2015-08" db="EMBL/GenBank/DDBJ databases">
        <authorList>
            <person name="Babu N.S."/>
            <person name="Beckwith C.J."/>
            <person name="Beseler K.G."/>
            <person name="Brison A."/>
            <person name="Carone J.V."/>
            <person name="Caskin T.P."/>
            <person name="Diamond M."/>
            <person name="Durham M.E."/>
            <person name="Foxe J.M."/>
            <person name="Go M."/>
            <person name="Henderson B.A."/>
            <person name="Jones I.B."/>
            <person name="McGettigan J.A."/>
            <person name="Micheletti S.J."/>
            <person name="Nasrallah M.E."/>
            <person name="Ortiz D."/>
            <person name="Piller C.R."/>
            <person name="Privatt S.R."/>
            <person name="Schneider S.L."/>
            <person name="Sharp S."/>
            <person name="Smith T.C."/>
            <person name="Stanton J.D."/>
            <person name="Ullery H.E."/>
            <person name="Wilson R.J."/>
            <person name="Serrano M.G."/>
            <person name="Buck G."/>
            <person name="Lee V."/>
            <person name="Wang Y."/>
            <person name="Carvalho R."/>
            <person name="Voegtly L."/>
            <person name="Shi R."/>
            <person name="Duckworth R."/>
            <person name="Johnson A."/>
            <person name="Loviza R."/>
            <person name="Walstead R."/>
            <person name="Shah Z."/>
            <person name="Kiflezghi M."/>
            <person name="Wade K."/>
            <person name="Ball S.L."/>
            <person name="Bradley K.W."/>
            <person name="Asai D.J."/>
            <person name="Bowman C.A."/>
            <person name="Russell D.A."/>
            <person name="Pope W.H."/>
            <person name="Jacobs-Sera D."/>
            <person name="Hendrix R.W."/>
            <person name="Hatfull G.F."/>
        </authorList>
    </citation>
    <scope>NUCLEOTIDE SEQUENCE</scope>
</reference>
<dbReference type="Pfam" id="PF00106">
    <property type="entry name" value="adh_short"/>
    <property type="match status" value="1"/>
</dbReference>